<comment type="subcellular location">
    <subcellularLocation>
        <location evidence="1">Membrane</location>
        <topology evidence="1">Single-pass membrane protein</topology>
    </subcellularLocation>
</comment>
<accession>A0A317V6A1</accession>
<dbReference type="PROSITE" id="PS51212">
    <property type="entry name" value="WSC"/>
    <property type="match status" value="1"/>
</dbReference>
<evidence type="ECO:0000313" key="10">
    <source>
        <dbReference type="EMBL" id="PWY69049.1"/>
    </source>
</evidence>
<keyword evidence="6" id="KW-0325">Glycoprotein</keyword>
<organism evidence="10 11">
    <name type="scientific">Aspergillus heteromorphus CBS 117.55</name>
    <dbReference type="NCBI Taxonomy" id="1448321"/>
    <lineage>
        <taxon>Eukaryota</taxon>
        <taxon>Fungi</taxon>
        <taxon>Dikarya</taxon>
        <taxon>Ascomycota</taxon>
        <taxon>Pezizomycotina</taxon>
        <taxon>Eurotiomycetes</taxon>
        <taxon>Eurotiomycetidae</taxon>
        <taxon>Eurotiales</taxon>
        <taxon>Aspergillaceae</taxon>
        <taxon>Aspergillus</taxon>
        <taxon>Aspergillus subgen. Circumdati</taxon>
    </lineage>
</organism>
<dbReference type="PANTHER" id="PTHR24269">
    <property type="entry name" value="KREMEN PROTEIN"/>
    <property type="match status" value="1"/>
</dbReference>
<feature type="chain" id="PRO_5016349239" description="WSC domain-containing protein" evidence="8">
    <location>
        <begin position="18"/>
        <end position="216"/>
    </location>
</feature>
<keyword evidence="11" id="KW-1185">Reference proteome</keyword>
<evidence type="ECO:0000256" key="3">
    <source>
        <dbReference type="ARBA" id="ARBA00022729"/>
    </source>
</evidence>
<feature type="region of interest" description="Disordered" evidence="7">
    <location>
        <begin position="110"/>
        <end position="148"/>
    </location>
</feature>
<dbReference type="PANTHER" id="PTHR24269:SF16">
    <property type="entry name" value="PROTEIN SLG1"/>
    <property type="match status" value="1"/>
</dbReference>
<keyword evidence="2" id="KW-0812">Transmembrane</keyword>
<dbReference type="RefSeq" id="XP_025395405.1">
    <property type="nucleotide sequence ID" value="XM_025545541.1"/>
</dbReference>
<dbReference type="EMBL" id="MSFL01000034">
    <property type="protein sequence ID" value="PWY69049.1"/>
    <property type="molecule type" value="Genomic_DNA"/>
</dbReference>
<sequence length="216" mass="22021">MLPTVYLGAVLAAVASAAVFDDGYLGCYTSAAGMTDLGTWTYQSTGSCFQLCGKNDASYAALTKGNDCWCGGSAPAETDLVSNRQCNLECVGYPEDMCGGNDVWSIYQLEPGFSGGDDGDDGDYGDNGDNGDNSDDMDDNGDNTSTTTSAASFTVSAISIPTTSAEAWTTATGAGSASASASTIVATSAAQSLSSASTIPTSSTSGASRRYRFMFF</sequence>
<keyword evidence="3 8" id="KW-0732">Signal</keyword>
<dbReference type="Pfam" id="PF01822">
    <property type="entry name" value="WSC"/>
    <property type="match status" value="1"/>
</dbReference>
<name>A0A317V6A1_9EURO</name>
<dbReference type="GeneID" id="37067778"/>
<feature type="compositionally biased region" description="Acidic residues" evidence="7">
    <location>
        <begin position="132"/>
        <end position="141"/>
    </location>
</feature>
<dbReference type="InterPro" id="IPR051836">
    <property type="entry name" value="Kremen_rcpt"/>
</dbReference>
<evidence type="ECO:0000256" key="4">
    <source>
        <dbReference type="ARBA" id="ARBA00022989"/>
    </source>
</evidence>
<protein>
    <recommendedName>
        <fullName evidence="9">WSC domain-containing protein</fullName>
    </recommendedName>
</protein>
<dbReference type="GO" id="GO:0005886">
    <property type="term" value="C:plasma membrane"/>
    <property type="evidence" value="ECO:0007669"/>
    <property type="project" value="TreeGrafter"/>
</dbReference>
<feature type="compositionally biased region" description="Acidic residues" evidence="7">
    <location>
        <begin position="117"/>
        <end position="126"/>
    </location>
</feature>
<comment type="caution">
    <text evidence="10">The sequence shown here is derived from an EMBL/GenBank/DDBJ whole genome shotgun (WGS) entry which is preliminary data.</text>
</comment>
<keyword evidence="4" id="KW-1133">Transmembrane helix</keyword>
<reference evidence="10 11" key="1">
    <citation type="submission" date="2016-12" db="EMBL/GenBank/DDBJ databases">
        <title>The genomes of Aspergillus section Nigri reveals drivers in fungal speciation.</title>
        <authorList>
            <consortium name="DOE Joint Genome Institute"/>
            <person name="Vesth T.C."/>
            <person name="Nybo J."/>
            <person name="Theobald S."/>
            <person name="Brandl J."/>
            <person name="Frisvad J.C."/>
            <person name="Nielsen K.F."/>
            <person name="Lyhne E.K."/>
            <person name="Kogle M.E."/>
            <person name="Kuo A."/>
            <person name="Riley R."/>
            <person name="Clum A."/>
            <person name="Nolan M."/>
            <person name="Lipzen A."/>
            <person name="Salamov A."/>
            <person name="Henrissat B."/>
            <person name="Wiebenga A."/>
            <person name="De Vries R.P."/>
            <person name="Grigoriev I.V."/>
            <person name="Mortensen U.H."/>
            <person name="Andersen M.R."/>
            <person name="Baker S.E."/>
        </authorList>
    </citation>
    <scope>NUCLEOTIDE SEQUENCE [LARGE SCALE GENOMIC DNA]</scope>
    <source>
        <strain evidence="10 11">CBS 117.55</strain>
    </source>
</reference>
<feature type="signal peptide" evidence="8">
    <location>
        <begin position="1"/>
        <end position="17"/>
    </location>
</feature>
<dbReference type="InterPro" id="IPR002889">
    <property type="entry name" value="WSC_carb-bd"/>
</dbReference>
<evidence type="ECO:0000256" key="8">
    <source>
        <dbReference type="SAM" id="SignalP"/>
    </source>
</evidence>
<evidence type="ECO:0000256" key="2">
    <source>
        <dbReference type="ARBA" id="ARBA00022692"/>
    </source>
</evidence>
<gene>
    <name evidence="10" type="ORF">BO70DRAFT_382600</name>
</gene>
<keyword evidence="5" id="KW-0472">Membrane</keyword>
<evidence type="ECO:0000259" key="9">
    <source>
        <dbReference type="PROSITE" id="PS51212"/>
    </source>
</evidence>
<evidence type="ECO:0000256" key="1">
    <source>
        <dbReference type="ARBA" id="ARBA00004167"/>
    </source>
</evidence>
<dbReference type="STRING" id="1448321.A0A317V6A1"/>
<evidence type="ECO:0000313" key="11">
    <source>
        <dbReference type="Proteomes" id="UP000247233"/>
    </source>
</evidence>
<evidence type="ECO:0000256" key="5">
    <source>
        <dbReference type="ARBA" id="ARBA00023136"/>
    </source>
</evidence>
<dbReference type="AlphaFoldDB" id="A0A317V6A1"/>
<dbReference type="Proteomes" id="UP000247233">
    <property type="component" value="Unassembled WGS sequence"/>
</dbReference>
<dbReference type="SMART" id="SM00321">
    <property type="entry name" value="WSC"/>
    <property type="match status" value="1"/>
</dbReference>
<evidence type="ECO:0000256" key="7">
    <source>
        <dbReference type="SAM" id="MobiDB-lite"/>
    </source>
</evidence>
<dbReference type="OrthoDB" id="2019572at2759"/>
<evidence type="ECO:0000256" key="6">
    <source>
        <dbReference type="ARBA" id="ARBA00023180"/>
    </source>
</evidence>
<dbReference type="VEuPathDB" id="FungiDB:BO70DRAFT_382600"/>
<proteinExistence type="predicted"/>
<feature type="domain" description="WSC" evidence="9">
    <location>
        <begin position="21"/>
        <end position="110"/>
    </location>
</feature>